<comment type="caution">
    <text evidence="13">The sequence shown here is derived from an EMBL/GenBank/DDBJ whole genome shotgun (WGS) entry which is preliminary data.</text>
</comment>
<dbReference type="SUPFAM" id="SSF56935">
    <property type="entry name" value="Porins"/>
    <property type="match status" value="1"/>
</dbReference>
<evidence type="ECO:0000256" key="1">
    <source>
        <dbReference type="ARBA" id="ARBA00004571"/>
    </source>
</evidence>
<dbReference type="Pfam" id="PF07715">
    <property type="entry name" value="Plug"/>
    <property type="match status" value="1"/>
</dbReference>
<evidence type="ECO:0000256" key="10">
    <source>
        <dbReference type="ARBA" id="ARBA00023237"/>
    </source>
</evidence>
<keyword evidence="7" id="KW-0406">Ion transport</keyword>
<evidence type="ECO:0000256" key="2">
    <source>
        <dbReference type="ARBA" id="ARBA00022448"/>
    </source>
</evidence>
<keyword evidence="6" id="KW-0408">Iron</keyword>
<organism evidence="13 14">
    <name type="scientific">Zhongshania antarctica</name>
    <dbReference type="NCBI Taxonomy" id="641702"/>
    <lineage>
        <taxon>Bacteria</taxon>
        <taxon>Pseudomonadati</taxon>
        <taxon>Pseudomonadota</taxon>
        <taxon>Gammaproteobacteria</taxon>
        <taxon>Cellvibrionales</taxon>
        <taxon>Spongiibacteraceae</taxon>
        <taxon>Zhongshania</taxon>
    </lineage>
</organism>
<feature type="domain" description="TonB-dependent receptor plug" evidence="12">
    <location>
        <begin position="43"/>
        <end position="152"/>
    </location>
</feature>
<evidence type="ECO:0000256" key="7">
    <source>
        <dbReference type="ARBA" id="ARBA00023065"/>
    </source>
</evidence>
<keyword evidence="10 11" id="KW-0998">Cell outer membrane</keyword>
<evidence type="ECO:0000256" key="4">
    <source>
        <dbReference type="ARBA" id="ARBA00022496"/>
    </source>
</evidence>
<dbReference type="Gene3D" id="2.40.170.20">
    <property type="entry name" value="TonB-dependent receptor, beta-barrel domain"/>
    <property type="match status" value="1"/>
</dbReference>
<dbReference type="InterPro" id="IPR039426">
    <property type="entry name" value="TonB-dep_rcpt-like"/>
</dbReference>
<evidence type="ECO:0000256" key="8">
    <source>
        <dbReference type="ARBA" id="ARBA00023077"/>
    </source>
</evidence>
<comment type="subcellular location">
    <subcellularLocation>
        <location evidence="1 11">Cell outer membrane</location>
        <topology evidence="1 11">Multi-pass membrane protein</topology>
    </subcellularLocation>
</comment>
<keyword evidence="13" id="KW-0675">Receptor</keyword>
<evidence type="ECO:0000313" key="14">
    <source>
        <dbReference type="Proteomes" id="UP000536640"/>
    </source>
</evidence>
<dbReference type="Proteomes" id="UP000536640">
    <property type="component" value="Unassembled WGS sequence"/>
</dbReference>
<dbReference type="InterPro" id="IPR012910">
    <property type="entry name" value="Plug_dom"/>
</dbReference>
<dbReference type="GO" id="GO:0009279">
    <property type="term" value="C:cell outer membrane"/>
    <property type="evidence" value="ECO:0007669"/>
    <property type="project" value="UniProtKB-SubCell"/>
</dbReference>
<dbReference type="PANTHER" id="PTHR32552:SF81">
    <property type="entry name" value="TONB-DEPENDENT OUTER MEMBRANE RECEPTOR"/>
    <property type="match status" value="1"/>
</dbReference>
<dbReference type="PANTHER" id="PTHR32552">
    <property type="entry name" value="FERRICHROME IRON RECEPTOR-RELATED"/>
    <property type="match status" value="1"/>
</dbReference>
<evidence type="ECO:0000259" key="12">
    <source>
        <dbReference type="Pfam" id="PF07715"/>
    </source>
</evidence>
<evidence type="ECO:0000256" key="11">
    <source>
        <dbReference type="PROSITE-ProRule" id="PRU01360"/>
    </source>
</evidence>
<gene>
    <name evidence="13" type="ORF">HNQ57_000555</name>
</gene>
<keyword evidence="4" id="KW-0410">Iron transport</keyword>
<keyword evidence="14" id="KW-1185">Reference proteome</keyword>
<dbReference type="EMBL" id="JACHHW010000001">
    <property type="protein sequence ID" value="MBB5186296.1"/>
    <property type="molecule type" value="Genomic_DNA"/>
</dbReference>
<keyword evidence="2 11" id="KW-0813">Transport</keyword>
<keyword evidence="5 11" id="KW-0812">Transmembrane</keyword>
<accession>A0A840R158</accession>
<dbReference type="AlphaFoldDB" id="A0A840R158"/>
<sequence length="793" mass="87645">MPRIHSKIALATLFSIITPHVLGANNGKLEEVIVTAQRKAESLQETPISLIAFGEDRIEKEGINTLMDLKANVPGMTIEPFPLDNSNLRIYIRGIGLIDTQVTQDTPIGVYMDGVYIARSAGLSLDLAELQRIEVLRGPQGTLYGRNSTGGTVNLITRRADTADFYFEQKFTAGNYGLLTSKTSANMPLSDKIAVKAAFLTTKQGGVIENTGLGEDYGKRSAQGYRIDLRADLSDRATFDYSYESADTEYTNLSYQPFRPQPLSGGLDADSVLNDSIRREASKSMIYSDKRQSSMFAAVPILESSNGVTGHKFDFRYSLDNIEFQYLLGVRDLENNTYADVATGSLSADFRVDTNAYTSKDGAIQTPAVIPSLVQDQVSHEFKLNGTAFDESIEYIVGVYSFQEDAINDQPYHLEFTGLINNQTIPGVGGNLKTGLVQLGEQQFGIKNRAKAFYARLSYKSSLLFDRELLLTVGARHSADERRAEKYTSTQVYTESWTEDASGNVLAGSIAPIESYGYTATGDRSFRDDSFDYIAEYQLNDELNVYIKSAEAYKSGGYNTRDPDPDFFTKGFNEEKALSYEIGLKGEFLDSSLRINTDVFRTTFTDLQINFQIDGAIDNTRVLNVGEAEILGFELDVTYVLSSDLLAVFNYSYLDAEMTSVMDPDTGENVADKFVFSSAPENSYTANLDWTISEGPLGTVEATLSYNFMDSRNGGPLTEKIKNVELESFGLLNGRLGISELSVFGGTASIALWAKNILDEEYVINAFDHLPQAQRAGIWGDPRTYGVDMIIRF</sequence>
<protein>
    <submittedName>
        <fullName evidence="13">Iron complex outermembrane receptor protein</fullName>
    </submittedName>
</protein>
<comment type="similarity">
    <text evidence="11">Belongs to the TonB-dependent receptor family.</text>
</comment>
<dbReference type="PROSITE" id="PS52016">
    <property type="entry name" value="TONB_DEPENDENT_REC_3"/>
    <property type="match status" value="1"/>
</dbReference>
<evidence type="ECO:0000256" key="9">
    <source>
        <dbReference type="ARBA" id="ARBA00023136"/>
    </source>
</evidence>
<proteinExistence type="inferred from homology"/>
<evidence type="ECO:0000256" key="3">
    <source>
        <dbReference type="ARBA" id="ARBA00022452"/>
    </source>
</evidence>
<keyword evidence="9 11" id="KW-0472">Membrane</keyword>
<evidence type="ECO:0000313" key="13">
    <source>
        <dbReference type="EMBL" id="MBB5186296.1"/>
    </source>
</evidence>
<evidence type="ECO:0000256" key="6">
    <source>
        <dbReference type="ARBA" id="ARBA00023004"/>
    </source>
</evidence>
<reference evidence="13 14" key="1">
    <citation type="submission" date="2020-08" db="EMBL/GenBank/DDBJ databases">
        <title>Genomic Encyclopedia of Type Strains, Phase IV (KMG-IV): sequencing the most valuable type-strain genomes for metagenomic binning, comparative biology and taxonomic classification.</title>
        <authorList>
            <person name="Goeker M."/>
        </authorList>
    </citation>
    <scope>NUCLEOTIDE SEQUENCE [LARGE SCALE GENOMIC DNA]</scope>
    <source>
        <strain evidence="13 14">DSM 25701</strain>
    </source>
</reference>
<name>A0A840R158_9GAMM</name>
<keyword evidence="3 11" id="KW-1134">Transmembrane beta strand</keyword>
<dbReference type="InterPro" id="IPR036942">
    <property type="entry name" value="Beta-barrel_TonB_sf"/>
</dbReference>
<dbReference type="GO" id="GO:0006826">
    <property type="term" value="P:iron ion transport"/>
    <property type="evidence" value="ECO:0007669"/>
    <property type="project" value="UniProtKB-KW"/>
</dbReference>
<evidence type="ECO:0000256" key="5">
    <source>
        <dbReference type="ARBA" id="ARBA00022692"/>
    </source>
</evidence>
<dbReference type="RefSeq" id="WP_184461082.1">
    <property type="nucleotide sequence ID" value="NZ_JACHHW010000001.1"/>
</dbReference>
<keyword evidence="8" id="KW-0798">TonB box</keyword>